<feature type="signal peptide" evidence="1">
    <location>
        <begin position="1"/>
        <end position="22"/>
    </location>
</feature>
<evidence type="ECO:0008006" key="3">
    <source>
        <dbReference type="Google" id="ProtNLM"/>
    </source>
</evidence>
<gene>
    <name evidence="2" type="ORF">EWG69_00425</name>
</gene>
<dbReference type="Gene3D" id="3.30.70.100">
    <property type="match status" value="1"/>
</dbReference>
<dbReference type="AlphaFoldDB" id="A0A5I0BIB7"/>
<comment type="caution">
    <text evidence="2">The sequence shown here is derived from an EMBL/GenBank/DDBJ whole genome shotgun (WGS) entry which is preliminary data.</text>
</comment>
<name>A0A5I0BIB7_SALET</name>
<evidence type="ECO:0000313" key="2">
    <source>
        <dbReference type="EMBL" id="ECE8852687.1"/>
    </source>
</evidence>
<dbReference type="SUPFAM" id="SSF54909">
    <property type="entry name" value="Dimeric alpha+beta barrel"/>
    <property type="match status" value="1"/>
</dbReference>
<reference evidence="2" key="1">
    <citation type="submission" date="2019-02" db="EMBL/GenBank/DDBJ databases">
        <authorList>
            <person name="Ashton P.M."/>
            <person name="Dallman T."/>
            <person name="Nair S."/>
            <person name="De Pinna E."/>
            <person name="Peters T."/>
            <person name="Grant K."/>
        </authorList>
    </citation>
    <scope>NUCLEOTIDE SEQUENCE</scope>
    <source>
        <strain evidence="2">446642</strain>
    </source>
</reference>
<accession>A0A5I0BIB7</accession>
<dbReference type="EMBL" id="AAIJKB010000001">
    <property type="protein sequence ID" value="ECE8852687.1"/>
    <property type="molecule type" value="Genomic_DNA"/>
</dbReference>
<proteinExistence type="predicted"/>
<sequence>MIKTLSRLLLIAFLITSGSALAVAYFNLAARQESQPPEALLDRVKKDPAFSHPDAPFVFINLMEMAPEDATMFIADWKIRSQLTRQQAGSMNATLYRAVLTDERYSIINVSQWQSYNAFVDAQNDPTYSRQLQNNLNQTSSIKLIRGFFRPVAYQIQTYD</sequence>
<feature type="chain" id="PRO_5023817991" description="ABM domain-containing protein" evidence="1">
    <location>
        <begin position="23"/>
        <end position="160"/>
    </location>
</feature>
<protein>
    <recommendedName>
        <fullName evidence="3">ABM domain-containing protein</fullName>
    </recommendedName>
</protein>
<dbReference type="InterPro" id="IPR011008">
    <property type="entry name" value="Dimeric_a/b-barrel"/>
</dbReference>
<evidence type="ECO:0000256" key="1">
    <source>
        <dbReference type="SAM" id="SignalP"/>
    </source>
</evidence>
<keyword evidence="1" id="KW-0732">Signal</keyword>
<organism evidence="2">
    <name type="scientific">Salmonella enterica subsp. enterica serovar Koketime</name>
    <dbReference type="NCBI Taxonomy" id="2564632"/>
    <lineage>
        <taxon>Bacteria</taxon>
        <taxon>Pseudomonadati</taxon>
        <taxon>Pseudomonadota</taxon>
        <taxon>Gammaproteobacteria</taxon>
        <taxon>Enterobacterales</taxon>
        <taxon>Enterobacteriaceae</taxon>
        <taxon>Salmonella</taxon>
    </lineage>
</organism>